<gene>
    <name evidence="1" type="ORF">L0N01_20165</name>
</gene>
<dbReference type="Proteomes" id="UP001200843">
    <property type="component" value="Unassembled WGS sequence"/>
</dbReference>
<dbReference type="GeneID" id="75115720"/>
<dbReference type="EMBL" id="JAKNGO010000073">
    <property type="protein sequence ID" value="MCG4690898.1"/>
    <property type="molecule type" value="Genomic_DNA"/>
</dbReference>
<comment type="caution">
    <text evidence="1">The sequence shown here is derived from an EMBL/GenBank/DDBJ whole genome shotgun (WGS) entry which is preliminary data.</text>
</comment>
<organism evidence="1 2">
    <name type="scientific">Phocaeicola vulgatus</name>
    <name type="common">Bacteroides vulgatus</name>
    <dbReference type="NCBI Taxonomy" id="821"/>
    <lineage>
        <taxon>Bacteria</taxon>
        <taxon>Pseudomonadati</taxon>
        <taxon>Bacteroidota</taxon>
        <taxon>Bacteroidia</taxon>
        <taxon>Bacteroidales</taxon>
        <taxon>Bacteroidaceae</taxon>
        <taxon>Phocaeicola</taxon>
    </lineage>
</organism>
<evidence type="ECO:0000313" key="1">
    <source>
        <dbReference type="EMBL" id="MCG4690898.1"/>
    </source>
</evidence>
<accession>A0AAW5BT92</accession>
<protein>
    <submittedName>
        <fullName evidence="1">Uncharacterized protein</fullName>
    </submittedName>
</protein>
<name>A0AAW5BT92_PHOVU</name>
<sequence length="72" mass="8465">MNKNSLELFSLLSENSHVTDEQMQNAYKSFVEQITTISQSQQSYPEVFRMLNRTRIELDSLESSSLYELEKK</sequence>
<dbReference type="AlphaFoldDB" id="A0AAW5BT92"/>
<evidence type="ECO:0000313" key="2">
    <source>
        <dbReference type="Proteomes" id="UP001200843"/>
    </source>
</evidence>
<proteinExistence type="predicted"/>
<dbReference type="RefSeq" id="WP_005683042.1">
    <property type="nucleotide sequence ID" value="NZ_JAJCKB010000081.1"/>
</dbReference>
<reference evidence="1" key="1">
    <citation type="submission" date="2022-01" db="EMBL/GenBank/DDBJ databases">
        <title>Collection of gut derived symbiotic bacterial strains cultured from healthy donors.</title>
        <authorList>
            <person name="Lin H."/>
            <person name="Kohout C."/>
            <person name="Waligurski E."/>
            <person name="Pamer E.G."/>
        </authorList>
    </citation>
    <scope>NUCLEOTIDE SEQUENCE</scope>
    <source>
        <strain evidence="1">DFI.6.72</strain>
    </source>
</reference>